<keyword evidence="2" id="KW-0378">Hydrolase</keyword>
<gene>
    <name evidence="2" type="ORF">Ssi02_68980</name>
</gene>
<dbReference type="Gene3D" id="3.40.50.1820">
    <property type="entry name" value="alpha/beta hydrolase"/>
    <property type="match status" value="1"/>
</dbReference>
<accession>A0A919RMT3</accession>
<dbReference type="InterPro" id="IPR000073">
    <property type="entry name" value="AB_hydrolase_1"/>
</dbReference>
<dbReference type="PANTHER" id="PTHR43433:SF5">
    <property type="entry name" value="AB HYDROLASE-1 DOMAIN-CONTAINING PROTEIN"/>
    <property type="match status" value="1"/>
</dbReference>
<dbReference type="PRINTS" id="PR00111">
    <property type="entry name" value="ABHYDROLASE"/>
</dbReference>
<dbReference type="SUPFAM" id="SSF53474">
    <property type="entry name" value="alpha/beta-Hydrolases"/>
    <property type="match status" value="1"/>
</dbReference>
<evidence type="ECO:0000313" key="2">
    <source>
        <dbReference type="EMBL" id="GII96667.1"/>
    </source>
</evidence>
<keyword evidence="3" id="KW-1185">Reference proteome</keyword>
<organism evidence="2 3">
    <name type="scientific">Sinosporangium siamense</name>
    <dbReference type="NCBI Taxonomy" id="1367973"/>
    <lineage>
        <taxon>Bacteria</taxon>
        <taxon>Bacillati</taxon>
        <taxon>Actinomycetota</taxon>
        <taxon>Actinomycetes</taxon>
        <taxon>Streptosporangiales</taxon>
        <taxon>Streptosporangiaceae</taxon>
        <taxon>Sinosporangium</taxon>
    </lineage>
</organism>
<evidence type="ECO:0000259" key="1">
    <source>
        <dbReference type="Pfam" id="PF00561"/>
    </source>
</evidence>
<dbReference type="EMBL" id="BOOW01000049">
    <property type="protein sequence ID" value="GII96667.1"/>
    <property type="molecule type" value="Genomic_DNA"/>
</dbReference>
<dbReference type="InterPro" id="IPR029058">
    <property type="entry name" value="AB_hydrolase_fold"/>
</dbReference>
<dbReference type="GO" id="GO:0004806">
    <property type="term" value="F:triacylglycerol lipase activity"/>
    <property type="evidence" value="ECO:0007669"/>
    <property type="project" value="TreeGrafter"/>
</dbReference>
<reference evidence="2" key="1">
    <citation type="submission" date="2021-01" db="EMBL/GenBank/DDBJ databases">
        <title>Whole genome shotgun sequence of Sinosporangium siamense NBRC 109515.</title>
        <authorList>
            <person name="Komaki H."/>
            <person name="Tamura T."/>
        </authorList>
    </citation>
    <scope>NUCLEOTIDE SEQUENCE</scope>
    <source>
        <strain evidence="2">NBRC 109515</strain>
    </source>
</reference>
<comment type="caution">
    <text evidence="2">The sequence shown here is derived from an EMBL/GenBank/DDBJ whole genome shotgun (WGS) entry which is preliminary data.</text>
</comment>
<dbReference type="AlphaFoldDB" id="A0A919RMT3"/>
<dbReference type="Pfam" id="PF00561">
    <property type="entry name" value="Abhydrolase_1"/>
    <property type="match status" value="1"/>
</dbReference>
<dbReference type="Proteomes" id="UP000606172">
    <property type="component" value="Unassembled WGS sequence"/>
</dbReference>
<dbReference type="GO" id="GO:0046503">
    <property type="term" value="P:glycerolipid catabolic process"/>
    <property type="evidence" value="ECO:0007669"/>
    <property type="project" value="TreeGrafter"/>
</dbReference>
<name>A0A919RMT3_9ACTN</name>
<proteinExistence type="predicted"/>
<feature type="domain" description="AB hydrolase-1" evidence="1">
    <location>
        <begin position="27"/>
        <end position="286"/>
    </location>
</feature>
<dbReference type="PANTHER" id="PTHR43433">
    <property type="entry name" value="HYDROLASE, ALPHA/BETA FOLD FAMILY PROTEIN"/>
    <property type="match status" value="1"/>
</dbReference>
<sequence>MLKNEEIYARSGSLRIWSQGFGDPAHPAIVLVMGTAAQGIGWPGEMVEVLVGRGYRVISFDHRDTGLSDSVDYSAHPYTLDDMAADTLTVMDAHGVSSAHVVGASLGGAIVQLLAVHHPERVRTLTAIMTSPMGHDAGPGWARAMAGQEPDPHTLPAPTTSFLRRLIELATAPHGTREEGVAVAVETWRLTHGDAPGFDEQAARAHSELAHDRAHNPGAAAQHDLAGRQMTDARRVPLSHISAPTLVIHGAADPLLPPAHGRAVAEAVPGARLRLIEGMGHGFFKTGLPTQLAKLIANHAAGERP</sequence>
<protein>
    <submittedName>
        <fullName evidence="2">Hydrolase</fullName>
    </submittedName>
</protein>
<dbReference type="InterPro" id="IPR050471">
    <property type="entry name" value="AB_hydrolase"/>
</dbReference>
<dbReference type="RefSeq" id="WP_307825852.1">
    <property type="nucleotide sequence ID" value="NZ_BOOW01000049.1"/>
</dbReference>
<evidence type="ECO:0000313" key="3">
    <source>
        <dbReference type="Proteomes" id="UP000606172"/>
    </source>
</evidence>